<dbReference type="EMBL" id="JAGMUU010000018">
    <property type="protein sequence ID" value="KAH7133033.1"/>
    <property type="molecule type" value="Genomic_DNA"/>
</dbReference>
<proteinExistence type="predicted"/>
<accession>A0A9P9E8I2</accession>
<evidence type="ECO:0000313" key="3">
    <source>
        <dbReference type="Proteomes" id="UP000717696"/>
    </source>
</evidence>
<reference evidence="2" key="1">
    <citation type="journal article" date="2021" name="Nat. Commun.">
        <title>Genetic determinants of endophytism in the Arabidopsis root mycobiome.</title>
        <authorList>
            <person name="Mesny F."/>
            <person name="Miyauchi S."/>
            <person name="Thiergart T."/>
            <person name="Pickel B."/>
            <person name="Atanasova L."/>
            <person name="Karlsson M."/>
            <person name="Huettel B."/>
            <person name="Barry K.W."/>
            <person name="Haridas S."/>
            <person name="Chen C."/>
            <person name="Bauer D."/>
            <person name="Andreopoulos W."/>
            <person name="Pangilinan J."/>
            <person name="LaButti K."/>
            <person name="Riley R."/>
            <person name="Lipzen A."/>
            <person name="Clum A."/>
            <person name="Drula E."/>
            <person name="Henrissat B."/>
            <person name="Kohler A."/>
            <person name="Grigoriev I.V."/>
            <person name="Martin F.M."/>
            <person name="Hacquard S."/>
        </authorList>
    </citation>
    <scope>NUCLEOTIDE SEQUENCE</scope>
    <source>
        <strain evidence="2">MPI-CAGE-AT-0021</strain>
    </source>
</reference>
<keyword evidence="1" id="KW-0732">Signal</keyword>
<feature type="signal peptide" evidence="1">
    <location>
        <begin position="1"/>
        <end position="16"/>
    </location>
</feature>
<organism evidence="2 3">
    <name type="scientific">Dactylonectria estremocensis</name>
    <dbReference type="NCBI Taxonomy" id="1079267"/>
    <lineage>
        <taxon>Eukaryota</taxon>
        <taxon>Fungi</taxon>
        <taxon>Dikarya</taxon>
        <taxon>Ascomycota</taxon>
        <taxon>Pezizomycotina</taxon>
        <taxon>Sordariomycetes</taxon>
        <taxon>Hypocreomycetidae</taxon>
        <taxon>Hypocreales</taxon>
        <taxon>Nectriaceae</taxon>
        <taxon>Dactylonectria</taxon>
    </lineage>
</organism>
<protein>
    <recommendedName>
        <fullName evidence="4">Modin</fullName>
    </recommendedName>
</protein>
<dbReference type="AlphaFoldDB" id="A0A9P9E8I2"/>
<evidence type="ECO:0008006" key="4">
    <source>
        <dbReference type="Google" id="ProtNLM"/>
    </source>
</evidence>
<comment type="caution">
    <text evidence="2">The sequence shown here is derived from an EMBL/GenBank/DDBJ whole genome shotgun (WGS) entry which is preliminary data.</text>
</comment>
<evidence type="ECO:0000313" key="2">
    <source>
        <dbReference type="EMBL" id="KAH7133033.1"/>
    </source>
</evidence>
<gene>
    <name evidence="2" type="ORF">B0J13DRAFT_450653</name>
</gene>
<name>A0A9P9E8I2_9HYPO</name>
<dbReference type="OrthoDB" id="5106304at2759"/>
<dbReference type="Proteomes" id="UP000717696">
    <property type="component" value="Unassembled WGS sequence"/>
</dbReference>
<sequence length="586" mass="66460">MVVISVFFFGLRLFHTAIDSAPRATKPGIGKWSRYTTARFNWASGLYDVEFETPAIFLALKGNTKGFINSGTVSYIDGSKESCEKTGSLEPDPDCPNDEALARRTLSDGKAEFATWLILLDVLQRMEKYSLDWEQMAWRLEHGTGRPEVQNTSVLAVGVQRYKQRFCGNNSTRYPFAITSMRYLVELAALLGLHWETFDARLGYRALGNGCSLVGTMHEGVGTVFEFHQTSSGSFRENRIILTPEIRELCVGTVPTFYATDDVLAGDPSDISSFTPENLERLCLGTREKVADTLSMIGCNRLSVCAYLKEEHSTPLFPVVFEIIGMLARTLHIKDRCFTYLPNPTCYLWKRNKFSPRRLLDAFSNLVSEKKNFIPYEKPEIPKELEKIRTMASVLNDTISQGQDHNYSPNQLNQLHETLDELDFILKSVQQKAISDVLRCHLQEVLLAAARHRGDATWDEASSNLSELSFLSFLELNVSTSINLDLSQLAKELVEAELMRRYFFAIRPRVLARGSRSNSYSRAESSKDGKKSQLANTTPESELSRDVIWCCLVFRMICWLMLHNFNEKDVQMVDYEEGLSTQVYIA</sequence>
<feature type="chain" id="PRO_5040346979" description="Modin" evidence="1">
    <location>
        <begin position="17"/>
        <end position="586"/>
    </location>
</feature>
<evidence type="ECO:0000256" key="1">
    <source>
        <dbReference type="SAM" id="SignalP"/>
    </source>
</evidence>
<keyword evidence="3" id="KW-1185">Reference proteome</keyword>